<dbReference type="Gene3D" id="1.20.120.450">
    <property type="entry name" value="dinb family like domain"/>
    <property type="match status" value="1"/>
</dbReference>
<dbReference type="Proteomes" id="UP001595851">
    <property type="component" value="Unassembled WGS sequence"/>
</dbReference>
<proteinExistence type="predicted"/>
<dbReference type="RefSeq" id="WP_379526144.1">
    <property type="nucleotide sequence ID" value="NZ_JBHSBI010000001.1"/>
</dbReference>
<name>A0ABV8G0D3_9ACTN</name>
<organism evidence="2 3">
    <name type="scientific">Nonomuraea purpurea</name>
    <dbReference type="NCBI Taxonomy" id="1849276"/>
    <lineage>
        <taxon>Bacteria</taxon>
        <taxon>Bacillati</taxon>
        <taxon>Actinomycetota</taxon>
        <taxon>Actinomycetes</taxon>
        <taxon>Streptosporangiales</taxon>
        <taxon>Streptosporangiaceae</taxon>
        <taxon>Nonomuraea</taxon>
    </lineage>
</organism>
<feature type="domain" description="DinB-like" evidence="1">
    <location>
        <begin position="115"/>
        <end position="261"/>
    </location>
</feature>
<comment type="caution">
    <text evidence="2">The sequence shown here is derived from an EMBL/GenBank/DDBJ whole genome shotgun (WGS) entry which is preliminary data.</text>
</comment>
<protein>
    <submittedName>
        <fullName evidence="2">DinB family protein</fullName>
    </submittedName>
</protein>
<dbReference type="EMBL" id="JBHSBI010000001">
    <property type="protein sequence ID" value="MFC4005978.1"/>
    <property type="molecule type" value="Genomic_DNA"/>
</dbReference>
<dbReference type="SUPFAM" id="SSF109854">
    <property type="entry name" value="DinB/YfiT-like putative metalloenzymes"/>
    <property type="match status" value="1"/>
</dbReference>
<evidence type="ECO:0000313" key="3">
    <source>
        <dbReference type="Proteomes" id="UP001595851"/>
    </source>
</evidence>
<reference evidence="3" key="1">
    <citation type="journal article" date="2019" name="Int. J. Syst. Evol. Microbiol.">
        <title>The Global Catalogue of Microorganisms (GCM) 10K type strain sequencing project: providing services to taxonomists for standard genome sequencing and annotation.</title>
        <authorList>
            <consortium name="The Broad Institute Genomics Platform"/>
            <consortium name="The Broad Institute Genome Sequencing Center for Infectious Disease"/>
            <person name="Wu L."/>
            <person name="Ma J."/>
        </authorList>
    </citation>
    <scope>NUCLEOTIDE SEQUENCE [LARGE SCALE GENOMIC DNA]</scope>
    <source>
        <strain evidence="3">TBRC 1276</strain>
    </source>
</reference>
<dbReference type="InterPro" id="IPR034660">
    <property type="entry name" value="DinB/YfiT-like"/>
</dbReference>
<evidence type="ECO:0000259" key="1">
    <source>
        <dbReference type="Pfam" id="PF12867"/>
    </source>
</evidence>
<dbReference type="InterPro" id="IPR024775">
    <property type="entry name" value="DinB-like"/>
</dbReference>
<dbReference type="Pfam" id="PF12867">
    <property type="entry name" value="DinB_2"/>
    <property type="match status" value="1"/>
</dbReference>
<accession>A0ABV8G0D3</accession>
<gene>
    <name evidence="2" type="ORF">ACFOY2_02000</name>
</gene>
<evidence type="ECO:0000313" key="2">
    <source>
        <dbReference type="EMBL" id="MFC4005978.1"/>
    </source>
</evidence>
<sequence>MIFNVSASTLYRHGPYGHNGAMARQYDNTDVFRGASFTSATFAAAEFRDCDMRQIKIVDSVLVDVNVSGDVRNFLVNDVDVTPFVEAELNRRHPERVQLQEMRTADDYRAMWDTIERLWLETVARAERLPESARHERVDGEWSFVETLRHLLFATDAWASRTILDEPMPFHRLGLTQTGYPPADAAALGMDLDARPSYVAVMEARAGRMALVRGIVDDLTENELARMCTRAPAPGYPEEPRSVGSCLFVVMIEECEHRRYMVRDLAALEAR</sequence>
<keyword evidence="3" id="KW-1185">Reference proteome</keyword>